<proteinExistence type="predicted"/>
<organism evidence="2 3">
    <name type="scientific">Asterophora parasitica</name>
    <dbReference type="NCBI Taxonomy" id="117018"/>
    <lineage>
        <taxon>Eukaryota</taxon>
        <taxon>Fungi</taxon>
        <taxon>Dikarya</taxon>
        <taxon>Basidiomycota</taxon>
        <taxon>Agaricomycotina</taxon>
        <taxon>Agaricomycetes</taxon>
        <taxon>Agaricomycetidae</taxon>
        <taxon>Agaricales</taxon>
        <taxon>Tricholomatineae</taxon>
        <taxon>Lyophyllaceae</taxon>
        <taxon>Asterophora</taxon>
    </lineage>
</organism>
<comment type="caution">
    <text evidence="2">The sequence shown here is derived from an EMBL/GenBank/DDBJ whole genome shotgun (WGS) entry which is preliminary data.</text>
</comment>
<dbReference type="EMBL" id="JABCKV010000076">
    <property type="protein sequence ID" value="KAG5644268.1"/>
    <property type="molecule type" value="Genomic_DNA"/>
</dbReference>
<keyword evidence="3" id="KW-1185">Reference proteome</keyword>
<evidence type="ECO:0000313" key="3">
    <source>
        <dbReference type="Proteomes" id="UP000775547"/>
    </source>
</evidence>
<feature type="compositionally biased region" description="Low complexity" evidence="1">
    <location>
        <begin position="7"/>
        <end position="21"/>
    </location>
</feature>
<evidence type="ECO:0000313" key="2">
    <source>
        <dbReference type="EMBL" id="KAG5644268.1"/>
    </source>
</evidence>
<accession>A0A9P7G8S4</accession>
<protein>
    <submittedName>
        <fullName evidence="2">Uncharacterized protein</fullName>
    </submittedName>
</protein>
<feature type="region of interest" description="Disordered" evidence="1">
    <location>
        <begin position="1"/>
        <end position="39"/>
    </location>
</feature>
<dbReference type="Proteomes" id="UP000775547">
    <property type="component" value="Unassembled WGS sequence"/>
</dbReference>
<dbReference type="OrthoDB" id="3060167at2759"/>
<reference evidence="2" key="2">
    <citation type="submission" date="2021-10" db="EMBL/GenBank/DDBJ databases">
        <title>Phylogenomics reveals ancestral predisposition of the termite-cultivated fungus Termitomyces towards a domesticated lifestyle.</title>
        <authorList>
            <person name="Auxier B."/>
            <person name="Grum-Grzhimaylo A."/>
            <person name="Cardenas M.E."/>
            <person name="Lodge J.D."/>
            <person name="Laessoe T."/>
            <person name="Pedersen O."/>
            <person name="Smith M.E."/>
            <person name="Kuyper T.W."/>
            <person name="Franco-Molano E.A."/>
            <person name="Baroni T.J."/>
            <person name="Aanen D.K."/>
        </authorList>
    </citation>
    <scope>NUCLEOTIDE SEQUENCE</scope>
    <source>
        <strain evidence="2">AP01</strain>
        <tissue evidence="2">Mycelium</tissue>
    </source>
</reference>
<gene>
    <name evidence="2" type="ORF">DXG03_008753</name>
</gene>
<name>A0A9P7G8S4_9AGAR</name>
<dbReference type="AlphaFoldDB" id="A0A9P7G8S4"/>
<evidence type="ECO:0000256" key="1">
    <source>
        <dbReference type="SAM" id="MobiDB-lite"/>
    </source>
</evidence>
<sequence length="199" mass="21079">MASNAPSKGSSLLDALDSSFSTQSPDVKPNMSGASSSPLSQALLSKVGGGSTQEIKQAFEMARATQRQSAASALNQINDAAFLSSPMRRTPARQGMPGAGGFRINYDYETPLRAIDLGGPDQAQRMADFVTRSIDNLSHGLTVKTAMKSLGLQDKRDLLPGMEVRLLGHQAIGVAWMLAKEESSDKGGIMAYVAAFSIR</sequence>
<reference evidence="2" key="1">
    <citation type="submission" date="2020-07" db="EMBL/GenBank/DDBJ databases">
        <authorList>
            <person name="Nieuwenhuis M."/>
            <person name="Van De Peppel L.J.J."/>
        </authorList>
    </citation>
    <scope>NUCLEOTIDE SEQUENCE</scope>
    <source>
        <strain evidence="2">AP01</strain>
        <tissue evidence="2">Mycelium</tissue>
    </source>
</reference>